<dbReference type="Proteomes" id="UP000036700">
    <property type="component" value="Chromosome"/>
</dbReference>
<dbReference type="GO" id="GO:0046820">
    <property type="term" value="F:4-amino-4-deoxychorismate synthase activity"/>
    <property type="evidence" value="ECO:0007669"/>
    <property type="project" value="TreeGrafter"/>
</dbReference>
<dbReference type="SUPFAM" id="SSF56322">
    <property type="entry name" value="ADC synthase"/>
    <property type="match status" value="1"/>
</dbReference>
<dbReference type="InterPro" id="IPR015890">
    <property type="entry name" value="Chorismate_C"/>
</dbReference>
<dbReference type="SUPFAM" id="SSF56752">
    <property type="entry name" value="D-aminoacid aminotransferase-like PLP-dependent enzymes"/>
    <property type="match status" value="1"/>
</dbReference>
<name>A0A0G3ESL7_9BURK</name>
<keyword evidence="3" id="KW-1185">Reference proteome</keyword>
<dbReference type="AlphaFoldDB" id="A0A0G3ESL7"/>
<evidence type="ECO:0000259" key="1">
    <source>
        <dbReference type="Pfam" id="PF00425"/>
    </source>
</evidence>
<dbReference type="Pfam" id="PF01063">
    <property type="entry name" value="Aminotran_4"/>
    <property type="match status" value="1"/>
</dbReference>
<dbReference type="RefSeq" id="WP_047215961.1">
    <property type="nucleotide sequence ID" value="NZ_CP011568.3"/>
</dbReference>
<sequence length="639" mass="68558">MSGGASREAVFALLDESSDDAGAARSRLYTGLIRRVACAAPAELAAACAEVQDALAAGRFAVVLIDYEFGVRMHGAGAGQRPGQLVFLLFEQCRHLEAHEVDDWLATHDPAQDDSVDGLPSAPGVAGICDLRADTSRDEFGGAIDRIQQWLRAGECYQINYTYRLNFDAFGSPIALYRRLRARQPVPYGALIMLPDDELGSGANTAGRAILSLSPELFVQHRAGGLTARPMKGTAPAHTGAHQDTRNRAAAAELAGDEKNRAENLMIVDLLRNDLSRLAMPGSVSVPALFCVERFADVLQMTSTVQARLRPGTGFADVLRALFPCGSITGAPKHRTMQLIDTLEKAPRGIYTGAIGWLDASREAGSVGDFCLSVAIRTLTLGAPRADGLRPGQLGVGAGIVLDSRADSEWAECRLKANFLSAMDPGFALFETMYATCAEGVRHLDWHLQRLRRSAAYFGFICDEAAVRAAVTARCNELPAGRACRLRLALQRDGAVTLTHGTLTPLPAKLKVLLDPAAAPVDGDALWLRHKTTVRARYDAAWRAAEAQGAFDQLFFNQRGELTEGARSNVFVKLRGGWLTPPVSSGLLPGVMRRAVLADPAWDAREAVLTRDDLLDAQALMICNALRGAVPAELVVLGG</sequence>
<reference evidence="3" key="1">
    <citation type="submission" date="2015-06" db="EMBL/GenBank/DDBJ databases">
        <authorList>
            <person name="Lim Y.L."/>
            <person name="Ee R."/>
            <person name="Yong D."/>
            <person name="How K.Y."/>
            <person name="Yin W.F."/>
            <person name="Chan K.G."/>
        </authorList>
    </citation>
    <scope>NUCLEOTIDE SEQUENCE [LARGE SCALE GENOMIC DNA]</scope>
    <source>
        <strain evidence="3">DSM 25325</strain>
    </source>
</reference>
<dbReference type="PATRIC" id="fig|445709.3.peg.4078"/>
<dbReference type="Gene3D" id="3.60.120.10">
    <property type="entry name" value="Anthranilate synthase"/>
    <property type="match status" value="1"/>
</dbReference>
<dbReference type="InterPro" id="IPR036038">
    <property type="entry name" value="Aminotransferase-like"/>
</dbReference>
<proteinExistence type="predicted"/>
<dbReference type="Pfam" id="PF00425">
    <property type="entry name" value="Chorismate_bind"/>
    <property type="match status" value="1"/>
</dbReference>
<dbReference type="InterPro" id="IPR001544">
    <property type="entry name" value="Aminotrans_IV"/>
</dbReference>
<dbReference type="InterPro" id="IPR043132">
    <property type="entry name" value="BCAT-like_C"/>
</dbReference>
<evidence type="ECO:0000313" key="2">
    <source>
        <dbReference type="EMBL" id="AKJ70053.1"/>
    </source>
</evidence>
<dbReference type="PRINTS" id="PR00095">
    <property type="entry name" value="ANTSNTHASEI"/>
</dbReference>
<dbReference type="PANTHER" id="PTHR11236">
    <property type="entry name" value="AMINOBENZOATE/ANTHRANILATE SYNTHASE"/>
    <property type="match status" value="1"/>
</dbReference>
<dbReference type="KEGG" id="ptx:ABW99_19420"/>
<dbReference type="Gene3D" id="3.30.470.10">
    <property type="match status" value="1"/>
</dbReference>
<dbReference type="InterPro" id="IPR005801">
    <property type="entry name" value="ADC_synthase"/>
</dbReference>
<feature type="domain" description="Chorismate-utilising enzyme C-terminal" evidence="1">
    <location>
        <begin position="137"/>
        <end position="416"/>
    </location>
</feature>
<accession>A0A0G3ESL7</accession>
<dbReference type="Gene3D" id="3.20.10.10">
    <property type="entry name" value="D-amino Acid Aminotransferase, subunit A, domain 2"/>
    <property type="match status" value="1"/>
</dbReference>
<protein>
    <recommendedName>
        <fullName evidence="1">Chorismate-utilising enzyme C-terminal domain-containing protein</fullName>
    </recommendedName>
</protein>
<dbReference type="PANTHER" id="PTHR11236:SF50">
    <property type="entry name" value="AMINODEOXYCHORISMATE SYNTHASE COMPONENT 1"/>
    <property type="match status" value="1"/>
</dbReference>
<dbReference type="InterPro" id="IPR019999">
    <property type="entry name" value="Anth_synth_I-like"/>
</dbReference>
<gene>
    <name evidence="2" type="ORF">ABW99_19420</name>
</gene>
<organism evidence="2 3">
    <name type="scientific">Pandoraea thiooxydans</name>
    <dbReference type="NCBI Taxonomy" id="445709"/>
    <lineage>
        <taxon>Bacteria</taxon>
        <taxon>Pseudomonadati</taxon>
        <taxon>Pseudomonadota</taxon>
        <taxon>Betaproteobacteria</taxon>
        <taxon>Burkholderiales</taxon>
        <taxon>Burkholderiaceae</taxon>
        <taxon>Pandoraea</taxon>
    </lineage>
</organism>
<dbReference type="EMBL" id="CP011568">
    <property type="protein sequence ID" value="AKJ70053.1"/>
    <property type="molecule type" value="Genomic_DNA"/>
</dbReference>
<dbReference type="STRING" id="445709.ABW99_19420"/>
<dbReference type="OrthoDB" id="9803598at2"/>
<evidence type="ECO:0000313" key="3">
    <source>
        <dbReference type="Proteomes" id="UP000036700"/>
    </source>
</evidence>
<dbReference type="InterPro" id="IPR043131">
    <property type="entry name" value="BCAT-like_N"/>
</dbReference>
<dbReference type="GO" id="GO:0000162">
    <property type="term" value="P:L-tryptophan biosynthetic process"/>
    <property type="evidence" value="ECO:0007669"/>
    <property type="project" value="TreeGrafter"/>
</dbReference>